<dbReference type="InterPro" id="IPR021607">
    <property type="entry name" value="DUF3224"/>
</dbReference>
<evidence type="ECO:0000313" key="2">
    <source>
        <dbReference type="Proteomes" id="UP000298781"/>
    </source>
</evidence>
<dbReference type="InterPro" id="IPR023159">
    <property type="entry name" value="SO1590-like_sf"/>
</dbReference>
<name>A0A4D7B3E6_9HYPH</name>
<dbReference type="OrthoDB" id="7947478at2"/>
<dbReference type="KEGG" id="pstg:E8M01_29690"/>
<dbReference type="Proteomes" id="UP000298781">
    <property type="component" value="Chromosome"/>
</dbReference>
<gene>
    <name evidence="1" type="ORF">E8M01_29690</name>
</gene>
<dbReference type="SUPFAM" id="SSF159238">
    <property type="entry name" value="SO1590-like"/>
    <property type="match status" value="1"/>
</dbReference>
<dbReference type="AlphaFoldDB" id="A0A4D7B3E6"/>
<reference evidence="1 2" key="1">
    <citation type="submission" date="2019-04" db="EMBL/GenBank/DDBJ databases">
        <title>Phreatobacter aquaticus sp. nov.</title>
        <authorList>
            <person name="Choi A."/>
        </authorList>
    </citation>
    <scope>NUCLEOTIDE SEQUENCE [LARGE SCALE GENOMIC DNA]</scope>
    <source>
        <strain evidence="1 2">KCTC 52518</strain>
    </source>
</reference>
<proteinExistence type="predicted"/>
<accession>A0A4D7B3E6</accession>
<dbReference type="EMBL" id="CP039690">
    <property type="protein sequence ID" value="QCI68034.1"/>
    <property type="molecule type" value="Genomic_DNA"/>
</dbReference>
<keyword evidence="2" id="KW-1185">Reference proteome</keyword>
<evidence type="ECO:0000313" key="1">
    <source>
        <dbReference type="EMBL" id="QCI68034.1"/>
    </source>
</evidence>
<organism evidence="1 2">
    <name type="scientific">Phreatobacter stygius</name>
    <dbReference type="NCBI Taxonomy" id="1940610"/>
    <lineage>
        <taxon>Bacteria</taxon>
        <taxon>Pseudomonadati</taxon>
        <taxon>Pseudomonadota</taxon>
        <taxon>Alphaproteobacteria</taxon>
        <taxon>Hyphomicrobiales</taxon>
        <taxon>Phreatobacteraceae</taxon>
        <taxon>Phreatobacter</taxon>
    </lineage>
</organism>
<protein>
    <submittedName>
        <fullName evidence="1">DUF3224 domain-containing protein</fullName>
    </submittedName>
</protein>
<dbReference type="Gene3D" id="2.40.350.10">
    <property type="entry name" value="SO1590-like"/>
    <property type="match status" value="1"/>
</dbReference>
<dbReference type="Pfam" id="PF11528">
    <property type="entry name" value="DUF3224"/>
    <property type="match status" value="1"/>
</dbReference>
<sequence>MTTAKGTIKHNNWVEKAYHEANGQKSTTVSTDCVLDGDIDAKAPNSFLMQYTDPANVHYAGYLLVDGRLDGKSGGFIIYEVGTWQNGVATSQWQIVKDSGTGGLKGISGTGKYAAEHDKTVRYELEYELA</sequence>
<dbReference type="RefSeq" id="WP_136963454.1">
    <property type="nucleotide sequence ID" value="NZ_CP039690.1"/>
</dbReference>